<dbReference type="GO" id="GO:0048288">
    <property type="term" value="P:nuclear membrane fusion involved in karyogamy"/>
    <property type="evidence" value="ECO:0007669"/>
    <property type="project" value="InterPro"/>
</dbReference>
<dbReference type="InParanoid" id="A0A1Y2GMF5"/>
<keyword evidence="9" id="KW-1133">Transmembrane helix</keyword>
<evidence type="ECO:0000256" key="12">
    <source>
        <dbReference type="ARBA" id="ARBA00023242"/>
    </source>
</evidence>
<comment type="subcellular location">
    <subcellularLocation>
        <location evidence="3">Endoplasmic reticulum membrane</location>
    </subcellularLocation>
    <subcellularLocation>
        <location evidence="2">Nucleus membrane</location>
    </subcellularLocation>
</comment>
<evidence type="ECO:0000256" key="3">
    <source>
        <dbReference type="ARBA" id="ARBA00004586"/>
    </source>
</evidence>
<keyword evidence="7 13" id="KW-0732">Signal</keyword>
<evidence type="ECO:0000256" key="6">
    <source>
        <dbReference type="ARBA" id="ARBA00022692"/>
    </source>
</evidence>
<name>A0A1Y2GMF5_9FUNG</name>
<comment type="function">
    <text evidence="1">Required for nuclear membrane fusion during karyogamy.</text>
</comment>
<dbReference type="OrthoDB" id="2443949at2759"/>
<evidence type="ECO:0000256" key="2">
    <source>
        <dbReference type="ARBA" id="ARBA00004126"/>
    </source>
</evidence>
<evidence type="ECO:0000256" key="1">
    <source>
        <dbReference type="ARBA" id="ARBA00003389"/>
    </source>
</evidence>
<dbReference type="GO" id="GO:0000742">
    <property type="term" value="P:karyogamy involved in conjugation with cellular fusion"/>
    <property type="evidence" value="ECO:0007669"/>
    <property type="project" value="InterPro"/>
</dbReference>
<dbReference type="PANTHER" id="PTHR28012:SF1">
    <property type="entry name" value="NUCLEAR FUSION PROTEIN KAR5"/>
    <property type="match status" value="1"/>
</dbReference>
<dbReference type="EMBL" id="MCFF01000019">
    <property type="protein sequence ID" value="ORZ15467.1"/>
    <property type="molecule type" value="Genomic_DNA"/>
</dbReference>
<evidence type="ECO:0000256" key="8">
    <source>
        <dbReference type="ARBA" id="ARBA00022824"/>
    </source>
</evidence>
<evidence type="ECO:0000313" key="14">
    <source>
        <dbReference type="EMBL" id="ORZ15467.1"/>
    </source>
</evidence>
<dbReference type="GO" id="GO:0005789">
    <property type="term" value="C:endoplasmic reticulum membrane"/>
    <property type="evidence" value="ECO:0007669"/>
    <property type="project" value="UniProtKB-SubCell"/>
</dbReference>
<evidence type="ECO:0000256" key="4">
    <source>
        <dbReference type="ARBA" id="ARBA00010473"/>
    </source>
</evidence>
<evidence type="ECO:0000256" key="7">
    <source>
        <dbReference type="ARBA" id="ARBA00022729"/>
    </source>
</evidence>
<keyword evidence="5" id="KW-0415">Karyogamy</keyword>
<evidence type="ECO:0000313" key="15">
    <source>
        <dbReference type="Proteomes" id="UP000193648"/>
    </source>
</evidence>
<proteinExistence type="inferred from homology"/>
<keyword evidence="12" id="KW-0539">Nucleus</keyword>
<reference evidence="14 15" key="1">
    <citation type="submission" date="2016-07" db="EMBL/GenBank/DDBJ databases">
        <title>Pervasive Adenine N6-methylation of Active Genes in Fungi.</title>
        <authorList>
            <consortium name="DOE Joint Genome Institute"/>
            <person name="Mondo S.J."/>
            <person name="Dannebaum R.O."/>
            <person name="Kuo R.C."/>
            <person name="Labutti K."/>
            <person name="Haridas S."/>
            <person name="Kuo A."/>
            <person name="Salamov A."/>
            <person name="Ahrendt S.R."/>
            <person name="Lipzen A."/>
            <person name="Sullivan W."/>
            <person name="Andreopoulos W.B."/>
            <person name="Clum A."/>
            <person name="Lindquist E."/>
            <person name="Daum C."/>
            <person name="Ramamoorthy G.K."/>
            <person name="Gryganskyi A."/>
            <person name="Culley D."/>
            <person name="Magnuson J.K."/>
            <person name="James T.Y."/>
            <person name="O'Malley M.A."/>
            <person name="Stajich J.E."/>
            <person name="Spatafora J.W."/>
            <person name="Visel A."/>
            <person name="Grigoriev I.V."/>
        </authorList>
    </citation>
    <scope>NUCLEOTIDE SEQUENCE [LARGE SCALE GENOMIC DNA]</scope>
    <source>
        <strain evidence="14 15">NRRL 3116</strain>
    </source>
</reference>
<keyword evidence="6" id="KW-0812">Transmembrane</keyword>
<feature type="chain" id="PRO_5013164039" evidence="13">
    <location>
        <begin position="27"/>
        <end position="114"/>
    </location>
</feature>
<organism evidence="14 15">
    <name type="scientific">Lobosporangium transversale</name>
    <dbReference type="NCBI Taxonomy" id="64571"/>
    <lineage>
        <taxon>Eukaryota</taxon>
        <taxon>Fungi</taxon>
        <taxon>Fungi incertae sedis</taxon>
        <taxon>Mucoromycota</taxon>
        <taxon>Mortierellomycotina</taxon>
        <taxon>Mortierellomycetes</taxon>
        <taxon>Mortierellales</taxon>
        <taxon>Mortierellaceae</taxon>
        <taxon>Lobosporangium</taxon>
    </lineage>
</organism>
<sequence length="114" mass="12780">MAISTALHSCLIFLIEYVFLKTITEALKAYEHKPDCFKKAARALRKECKSVDMDEDEKMKFAIRLAACEIATANMPVPVDCRALSPEGEQAQSESATPANIRRCVQYGLRIAHF</sequence>
<dbReference type="PANTHER" id="PTHR28012">
    <property type="entry name" value="NUCLEAR FUSION PROTEIN KAR5"/>
    <property type="match status" value="1"/>
</dbReference>
<evidence type="ECO:0000256" key="10">
    <source>
        <dbReference type="ARBA" id="ARBA00023136"/>
    </source>
</evidence>
<keyword evidence="11" id="KW-0325">Glycoprotein</keyword>
<dbReference type="RefSeq" id="XP_021881215.1">
    <property type="nucleotide sequence ID" value="XM_022026560.1"/>
</dbReference>
<dbReference type="AlphaFoldDB" id="A0A1Y2GMF5"/>
<keyword evidence="8" id="KW-0256">Endoplasmic reticulum</keyword>
<accession>A0A1Y2GMF5</accession>
<keyword evidence="15" id="KW-1185">Reference proteome</keyword>
<gene>
    <name evidence="14" type="ORF">BCR41DRAFT_370826</name>
</gene>
<dbReference type="GeneID" id="33568403"/>
<protein>
    <submittedName>
        <fullName evidence="14">Uncharacterized protein</fullName>
    </submittedName>
</protein>
<comment type="caution">
    <text evidence="14">The sequence shown here is derived from an EMBL/GenBank/DDBJ whole genome shotgun (WGS) entry which is preliminary data.</text>
</comment>
<feature type="signal peptide" evidence="13">
    <location>
        <begin position="1"/>
        <end position="26"/>
    </location>
</feature>
<dbReference type="Proteomes" id="UP000193648">
    <property type="component" value="Unassembled WGS sequence"/>
</dbReference>
<keyword evidence="10" id="KW-0472">Membrane</keyword>
<evidence type="ECO:0000256" key="11">
    <source>
        <dbReference type="ARBA" id="ARBA00023180"/>
    </source>
</evidence>
<dbReference type="GO" id="GO:0031965">
    <property type="term" value="C:nuclear membrane"/>
    <property type="evidence" value="ECO:0007669"/>
    <property type="project" value="UniProtKB-SubCell"/>
</dbReference>
<evidence type="ECO:0000256" key="13">
    <source>
        <dbReference type="SAM" id="SignalP"/>
    </source>
</evidence>
<dbReference type="InterPro" id="IPR007292">
    <property type="entry name" value="Nuclear_fusion_Kar5"/>
</dbReference>
<comment type="similarity">
    <text evidence="4">Belongs to the KAR5 family.</text>
</comment>
<evidence type="ECO:0000256" key="5">
    <source>
        <dbReference type="ARBA" id="ARBA00022459"/>
    </source>
</evidence>
<evidence type="ECO:0000256" key="9">
    <source>
        <dbReference type="ARBA" id="ARBA00022989"/>
    </source>
</evidence>